<reference evidence="2" key="2">
    <citation type="submission" date="2015-01" db="EMBL/GenBank/DDBJ databases">
        <title>Evolutionary Origins and Diversification of the Mycorrhizal Mutualists.</title>
        <authorList>
            <consortium name="DOE Joint Genome Institute"/>
            <consortium name="Mycorrhizal Genomics Consortium"/>
            <person name="Kohler A."/>
            <person name="Kuo A."/>
            <person name="Nagy L.G."/>
            <person name="Floudas D."/>
            <person name="Copeland A."/>
            <person name="Barry K.W."/>
            <person name="Cichocki N."/>
            <person name="Veneault-Fourrey C."/>
            <person name="LaButti K."/>
            <person name="Lindquist E.A."/>
            <person name="Lipzen A."/>
            <person name="Lundell T."/>
            <person name="Morin E."/>
            <person name="Murat C."/>
            <person name="Riley R."/>
            <person name="Ohm R."/>
            <person name="Sun H."/>
            <person name="Tunlid A."/>
            <person name="Henrissat B."/>
            <person name="Grigoriev I.V."/>
            <person name="Hibbett D.S."/>
            <person name="Martin F."/>
        </authorList>
    </citation>
    <scope>NUCLEOTIDE SEQUENCE [LARGE SCALE GENOMIC DNA]</scope>
    <source>
        <strain evidence="2">Zn</strain>
    </source>
</reference>
<reference evidence="1 2" key="1">
    <citation type="submission" date="2014-04" db="EMBL/GenBank/DDBJ databases">
        <authorList>
            <consortium name="DOE Joint Genome Institute"/>
            <person name="Kuo A."/>
            <person name="Martino E."/>
            <person name="Perotto S."/>
            <person name="Kohler A."/>
            <person name="Nagy L.G."/>
            <person name="Floudas D."/>
            <person name="Copeland A."/>
            <person name="Barry K.W."/>
            <person name="Cichocki N."/>
            <person name="Veneault-Fourrey C."/>
            <person name="LaButti K."/>
            <person name="Lindquist E.A."/>
            <person name="Lipzen A."/>
            <person name="Lundell T."/>
            <person name="Morin E."/>
            <person name="Murat C."/>
            <person name="Sun H."/>
            <person name="Tunlid A."/>
            <person name="Henrissat B."/>
            <person name="Grigoriev I.V."/>
            <person name="Hibbett D.S."/>
            <person name="Martin F."/>
            <person name="Nordberg H.P."/>
            <person name="Cantor M.N."/>
            <person name="Hua S.X."/>
        </authorList>
    </citation>
    <scope>NUCLEOTIDE SEQUENCE [LARGE SCALE GENOMIC DNA]</scope>
    <source>
        <strain evidence="1 2">Zn</strain>
    </source>
</reference>
<proteinExistence type="predicted"/>
<dbReference type="PANTHER" id="PTHR33112">
    <property type="entry name" value="DOMAIN PROTEIN, PUTATIVE-RELATED"/>
    <property type="match status" value="1"/>
</dbReference>
<gene>
    <name evidence="1" type="ORF">OIDMADRAFT_148860</name>
</gene>
<evidence type="ECO:0000313" key="1">
    <source>
        <dbReference type="EMBL" id="KIM95198.1"/>
    </source>
</evidence>
<evidence type="ECO:0000313" key="2">
    <source>
        <dbReference type="Proteomes" id="UP000054321"/>
    </source>
</evidence>
<dbReference type="InParanoid" id="A0A0C3C8H1"/>
<organism evidence="1 2">
    <name type="scientific">Oidiodendron maius (strain Zn)</name>
    <dbReference type="NCBI Taxonomy" id="913774"/>
    <lineage>
        <taxon>Eukaryota</taxon>
        <taxon>Fungi</taxon>
        <taxon>Dikarya</taxon>
        <taxon>Ascomycota</taxon>
        <taxon>Pezizomycotina</taxon>
        <taxon>Leotiomycetes</taxon>
        <taxon>Leotiomycetes incertae sedis</taxon>
        <taxon>Myxotrichaceae</taxon>
        <taxon>Oidiodendron</taxon>
    </lineage>
</organism>
<dbReference type="STRING" id="913774.A0A0C3C8H1"/>
<evidence type="ECO:0008006" key="3">
    <source>
        <dbReference type="Google" id="ProtNLM"/>
    </source>
</evidence>
<dbReference type="HOGENOM" id="CLU_545250_0_0_1"/>
<dbReference type="PANTHER" id="PTHR33112:SF12">
    <property type="entry name" value="HETEROKARYON INCOMPATIBILITY DOMAIN-CONTAINING PROTEIN"/>
    <property type="match status" value="1"/>
</dbReference>
<dbReference type="AlphaFoldDB" id="A0A0C3C8H1"/>
<sequence length="500" mass="56270">MAEPANGSSDDIEVPLLTRPTNVIAPWIICGLPPVRTMVPSSENLLHILGTVTMMTYTCAKIRRTEQLISELVPLLATFSSSYPLSSSTWSKRGWTFQESLLSQRKIIFCGDRVQWQCPCAVWNEDIELDDSITPVYSRGLRQDGFEIMLHGLLNFPWPDLRAYGELVRKYSAKGLTYPEDVLSAFSGFTNALASTVKGGFLFGIPEIFFDVGLLWKGNGALERRTASHIQGDTEFPSWSWMGWKGTIDGLSWNAGLHYIKKSDFMSEIYTSRRTTPLVQWYSGDKSNPRRKALTTFSTCTSFPDIGTANLEPGWTCHPNTTKRGSKMWSHWEFGDDGMSSHHVLGFHNLREPDYYYTHESDPKAEFWTPVPICGEAATNTLGGKLGYSTISIRTNSDAWAGCLELHHEAQVTLPGSPEEISAKSGDTCELVVISKGFAYNDNYEYSMDEWKCKEVRGQARSMNFIMSCGFHGSMELHIEMELGACRRKSGKRKSWRQLI</sequence>
<dbReference type="OrthoDB" id="5428863at2759"/>
<dbReference type="EMBL" id="KN832887">
    <property type="protein sequence ID" value="KIM95198.1"/>
    <property type="molecule type" value="Genomic_DNA"/>
</dbReference>
<name>A0A0C3C8H1_OIDMZ</name>
<dbReference type="Proteomes" id="UP000054321">
    <property type="component" value="Unassembled WGS sequence"/>
</dbReference>
<protein>
    <recommendedName>
        <fullName evidence="3">Heterokaryon incompatibility domain-containing protein</fullName>
    </recommendedName>
</protein>
<accession>A0A0C3C8H1</accession>
<keyword evidence="2" id="KW-1185">Reference proteome</keyword>